<evidence type="ECO:0000256" key="1">
    <source>
        <dbReference type="SAM" id="MobiDB-lite"/>
    </source>
</evidence>
<dbReference type="HOGENOM" id="CLU_029864_0_0_1"/>
<feature type="compositionally biased region" description="Low complexity" evidence="1">
    <location>
        <begin position="30"/>
        <end position="79"/>
    </location>
</feature>
<evidence type="ECO:0000313" key="2">
    <source>
        <dbReference type="EMBL" id="EXM16895.1"/>
    </source>
</evidence>
<feature type="region of interest" description="Disordered" evidence="1">
    <location>
        <begin position="30"/>
        <end position="183"/>
    </location>
</feature>
<dbReference type="OrthoDB" id="5106806at2759"/>
<name>X0M8C3_FUSOX</name>
<proteinExistence type="predicted"/>
<accession>X0M8C3</accession>
<feature type="region of interest" description="Disordered" evidence="1">
    <location>
        <begin position="325"/>
        <end position="418"/>
    </location>
</feature>
<evidence type="ECO:0008006" key="3">
    <source>
        <dbReference type="Google" id="ProtNLM"/>
    </source>
</evidence>
<dbReference type="AlphaFoldDB" id="X0M8C3"/>
<gene>
    <name evidence="2" type="ORF">FOTG_14863</name>
</gene>
<feature type="compositionally biased region" description="Polar residues" evidence="1">
    <location>
        <begin position="159"/>
        <end position="180"/>
    </location>
</feature>
<feature type="compositionally biased region" description="Pro residues" evidence="1">
    <location>
        <begin position="80"/>
        <end position="96"/>
    </location>
</feature>
<dbReference type="EMBL" id="JH657990">
    <property type="protein sequence ID" value="EXM16895.1"/>
    <property type="molecule type" value="Genomic_DNA"/>
</dbReference>
<protein>
    <recommendedName>
        <fullName evidence="3">Zonadhesin</fullName>
    </recommendedName>
</protein>
<feature type="compositionally biased region" description="Low complexity" evidence="1">
    <location>
        <begin position="97"/>
        <end position="124"/>
    </location>
</feature>
<dbReference type="Proteomes" id="UP000030701">
    <property type="component" value="Unassembled WGS sequence"/>
</dbReference>
<organism evidence="2">
    <name type="scientific">Fusarium oxysporum f. sp. vasinfectum 25433</name>
    <dbReference type="NCBI Taxonomy" id="1089449"/>
    <lineage>
        <taxon>Eukaryota</taxon>
        <taxon>Fungi</taxon>
        <taxon>Dikarya</taxon>
        <taxon>Ascomycota</taxon>
        <taxon>Pezizomycotina</taxon>
        <taxon>Sordariomycetes</taxon>
        <taxon>Hypocreomycetidae</taxon>
        <taxon>Hypocreales</taxon>
        <taxon>Nectriaceae</taxon>
        <taxon>Fusarium</taxon>
        <taxon>Fusarium oxysporum species complex</taxon>
    </lineage>
</organism>
<reference evidence="2" key="1">
    <citation type="submission" date="2011-11" db="EMBL/GenBank/DDBJ databases">
        <title>The Genome Sequence of Fusarium oxysporum Cotton.</title>
        <authorList>
            <consortium name="The Broad Institute Genome Sequencing Platform"/>
            <person name="Ma L.-J."/>
            <person name="Gale L.R."/>
            <person name="Schwartz D.C."/>
            <person name="Zhou S."/>
            <person name="Corby-Kistler H."/>
            <person name="Young S.K."/>
            <person name="Zeng Q."/>
            <person name="Gargeya S."/>
            <person name="Fitzgerald M."/>
            <person name="Haas B."/>
            <person name="Abouelleil A."/>
            <person name="Alvarado L."/>
            <person name="Arachchi H.M."/>
            <person name="Berlin A."/>
            <person name="Brown A."/>
            <person name="Chapman S.B."/>
            <person name="Chen Z."/>
            <person name="Dunbar C."/>
            <person name="Freedman E."/>
            <person name="Gearin G."/>
            <person name="Goldberg J."/>
            <person name="Griggs A."/>
            <person name="Gujja S."/>
            <person name="Heiman D."/>
            <person name="Howarth C."/>
            <person name="Larson L."/>
            <person name="Lui A."/>
            <person name="MacDonald P.J.P."/>
            <person name="Montmayeur A."/>
            <person name="Murphy C."/>
            <person name="Neiman D."/>
            <person name="Pearson M."/>
            <person name="Priest M."/>
            <person name="Roberts A."/>
            <person name="Saif S."/>
            <person name="Shea T."/>
            <person name="Shenoy N."/>
            <person name="Sisk P."/>
            <person name="Stolte C."/>
            <person name="Sykes S."/>
            <person name="Wortman J."/>
            <person name="Nusbaum C."/>
            <person name="Birren B."/>
        </authorList>
    </citation>
    <scope>NUCLEOTIDE SEQUENCE [LARGE SCALE GENOMIC DNA]</scope>
    <source>
        <strain evidence="2">25433</strain>
    </source>
</reference>
<sequence>MHCATTAVIFQPEALNCWNCRLEAESPVESTSIESIPSSTLPPESPIGSTRTGTTPTESGPTPTTSTLPGSIPSELIPPESTPPESTPTEPTPTAPTLPESLPSESTPPESIPPESTASETPSIQATNEPPQITEGRTSPPESPQEPTKAASETIGSPDVTQPGITDQGTAIRPTSTSSPAGEIDLQDAVLGPNARFILIGGEPAILLTAPPNGEASFSLNISLPPNITPGELVNLLASIRVEFNGTSMPRARSLFRREMTGSRLQMILDEKSIYDKELKTTGGKFQEVKSEKTSISDQPSIKMVQRSGSNPVALTVRGLSLVKAEKQTAPSEKQTAPAEKQTAPAEKQTAPAEKQTAPVEKPAIPSEKSTIPVERPTVSEEEPTIPAEVTQTEAAQQTARSSGGSKTGGGRESGGFISVSNLETKTVTGPGIPTTSGPIEITPNEGGHNHMINKAVLYILPLLAAIMA</sequence>
<reference evidence="2" key="2">
    <citation type="submission" date="2012-05" db="EMBL/GenBank/DDBJ databases">
        <title>The Genome Annotation of Fusarium oxysporum Cotton.</title>
        <authorList>
            <consortium name="The Broad Institute Genomics Platform"/>
            <person name="Ma L.-J."/>
            <person name="Corby-Kistler H."/>
            <person name="Broz K."/>
            <person name="Gale L.R."/>
            <person name="Jonkers W."/>
            <person name="O'Donnell K."/>
            <person name="Ploetz R."/>
            <person name="Steinberg C."/>
            <person name="Schwartz D.C."/>
            <person name="VanEtten H."/>
            <person name="Zhou S."/>
            <person name="Young S.K."/>
            <person name="Zeng Q."/>
            <person name="Gargeya S."/>
            <person name="Fitzgerald M."/>
            <person name="Abouelleil A."/>
            <person name="Alvarado L."/>
            <person name="Chapman S.B."/>
            <person name="Gainer-Dewar J."/>
            <person name="Goldberg J."/>
            <person name="Griggs A."/>
            <person name="Gujja S."/>
            <person name="Hansen M."/>
            <person name="Howarth C."/>
            <person name="Imamovic A."/>
            <person name="Ireland A."/>
            <person name="Larimer J."/>
            <person name="McCowan C."/>
            <person name="Murphy C."/>
            <person name="Pearson M."/>
            <person name="Poon T.W."/>
            <person name="Priest M."/>
            <person name="Roberts A."/>
            <person name="Saif S."/>
            <person name="Shea T."/>
            <person name="Sykes S."/>
            <person name="Wortman J."/>
            <person name="Nusbaum C."/>
            <person name="Birren B."/>
        </authorList>
    </citation>
    <scope>NUCLEOTIDE SEQUENCE</scope>
    <source>
        <strain evidence="2">25433</strain>
    </source>
</reference>
<feature type="compositionally biased region" description="Polar residues" evidence="1">
    <location>
        <begin position="390"/>
        <end position="401"/>
    </location>
</feature>
<feature type="compositionally biased region" description="Polar residues" evidence="1">
    <location>
        <begin position="125"/>
        <end position="137"/>
    </location>
</feature>